<comment type="caution">
    <text evidence="8">The sequence shown here is derived from an EMBL/GenBank/DDBJ whole genome shotgun (WGS) entry which is preliminary data.</text>
</comment>
<dbReference type="Proteomes" id="UP001279642">
    <property type="component" value="Unassembled WGS sequence"/>
</dbReference>
<evidence type="ECO:0000256" key="6">
    <source>
        <dbReference type="ARBA" id="ARBA00023136"/>
    </source>
</evidence>
<evidence type="ECO:0000256" key="2">
    <source>
        <dbReference type="ARBA" id="ARBA00005262"/>
    </source>
</evidence>
<proteinExistence type="inferred from homology"/>
<dbReference type="RefSeq" id="WP_320507640.1">
    <property type="nucleotide sequence ID" value="NZ_JAXCLW010000002.1"/>
</dbReference>
<evidence type="ECO:0000256" key="3">
    <source>
        <dbReference type="ARBA" id="ARBA00022475"/>
    </source>
</evidence>
<evidence type="ECO:0000313" key="8">
    <source>
        <dbReference type="EMBL" id="MDY0882567.1"/>
    </source>
</evidence>
<keyword evidence="9" id="KW-1185">Reference proteome</keyword>
<feature type="transmembrane region" description="Helical" evidence="7">
    <location>
        <begin position="21"/>
        <end position="39"/>
    </location>
</feature>
<dbReference type="Pfam" id="PF02417">
    <property type="entry name" value="Chromate_transp"/>
    <property type="match status" value="1"/>
</dbReference>
<feature type="transmembrane region" description="Helical" evidence="7">
    <location>
        <begin position="85"/>
        <end position="110"/>
    </location>
</feature>
<keyword evidence="5 7" id="KW-1133">Transmembrane helix</keyword>
<dbReference type="PANTHER" id="PTHR43663">
    <property type="entry name" value="CHROMATE TRANSPORT PROTEIN-RELATED"/>
    <property type="match status" value="1"/>
</dbReference>
<dbReference type="PANTHER" id="PTHR43663:SF1">
    <property type="entry name" value="CHROMATE TRANSPORTER"/>
    <property type="match status" value="1"/>
</dbReference>
<evidence type="ECO:0000256" key="5">
    <source>
        <dbReference type="ARBA" id="ARBA00022989"/>
    </source>
</evidence>
<gene>
    <name evidence="8" type="ORF">SMD27_06910</name>
</gene>
<sequence length="190" mass="20020">MNSSTDTDKAIRAEYVSLGDLFMGFLKMGLCGFGGVAAWAHRIVVEERRWLNDREFADLLSLGSVLPGPNIVNVSVMVGDRFQGAIGSVAALSGLMAAPLAILLGMATLYDRYGGLPLVQAAIDGVAAAAAGLVIGTALKMGRRLRPTRVAILIGCLAFLGAGLLQWPLVWVVIGLAPASVILTVWESRR</sequence>
<protein>
    <submittedName>
        <fullName evidence="8">Chromate transporter</fullName>
    </submittedName>
</protein>
<name>A0ABU5E892_9PROT</name>
<dbReference type="InterPro" id="IPR052518">
    <property type="entry name" value="CHR_Transporter"/>
</dbReference>
<evidence type="ECO:0000313" key="9">
    <source>
        <dbReference type="Proteomes" id="UP001279642"/>
    </source>
</evidence>
<feature type="transmembrane region" description="Helical" evidence="7">
    <location>
        <begin position="59"/>
        <end position="78"/>
    </location>
</feature>
<dbReference type="EMBL" id="JAXCLW010000002">
    <property type="protein sequence ID" value="MDY0882567.1"/>
    <property type="molecule type" value="Genomic_DNA"/>
</dbReference>
<accession>A0ABU5E892</accession>
<evidence type="ECO:0000256" key="7">
    <source>
        <dbReference type="SAM" id="Phobius"/>
    </source>
</evidence>
<comment type="similarity">
    <text evidence="2">Belongs to the chromate ion transporter (CHR) (TC 2.A.51) family.</text>
</comment>
<keyword evidence="3" id="KW-1003">Cell membrane</keyword>
<feature type="transmembrane region" description="Helical" evidence="7">
    <location>
        <begin position="116"/>
        <end position="135"/>
    </location>
</feature>
<keyword evidence="4 7" id="KW-0812">Transmembrane</keyword>
<comment type="subcellular location">
    <subcellularLocation>
        <location evidence="1">Cell membrane</location>
        <topology evidence="1">Multi-pass membrane protein</topology>
    </subcellularLocation>
</comment>
<feature type="transmembrane region" description="Helical" evidence="7">
    <location>
        <begin position="147"/>
        <end position="163"/>
    </location>
</feature>
<reference evidence="8 9" key="1">
    <citation type="journal article" date="2016" name="Antonie Van Leeuwenhoek">
        <title>Dongia soli sp. nov., isolated from soil from Dokdo, Korea.</title>
        <authorList>
            <person name="Kim D.U."/>
            <person name="Lee H."/>
            <person name="Kim H."/>
            <person name="Kim S.G."/>
            <person name="Ka J.O."/>
        </authorList>
    </citation>
    <scope>NUCLEOTIDE SEQUENCE [LARGE SCALE GENOMIC DNA]</scope>
    <source>
        <strain evidence="8 9">D78</strain>
    </source>
</reference>
<keyword evidence="6 7" id="KW-0472">Membrane</keyword>
<organism evidence="8 9">
    <name type="scientific">Dongia soli</name>
    <dbReference type="NCBI Taxonomy" id="600628"/>
    <lineage>
        <taxon>Bacteria</taxon>
        <taxon>Pseudomonadati</taxon>
        <taxon>Pseudomonadota</taxon>
        <taxon>Alphaproteobacteria</taxon>
        <taxon>Rhodospirillales</taxon>
        <taxon>Dongiaceae</taxon>
        <taxon>Dongia</taxon>
    </lineage>
</organism>
<dbReference type="InterPro" id="IPR003370">
    <property type="entry name" value="Chromate_transpt"/>
</dbReference>
<evidence type="ECO:0000256" key="4">
    <source>
        <dbReference type="ARBA" id="ARBA00022692"/>
    </source>
</evidence>
<evidence type="ECO:0000256" key="1">
    <source>
        <dbReference type="ARBA" id="ARBA00004651"/>
    </source>
</evidence>